<protein>
    <submittedName>
        <fullName evidence="1">Uncharacterized protein</fullName>
    </submittedName>
</protein>
<dbReference type="Proteomes" id="UP000242414">
    <property type="component" value="Unassembled WGS sequence"/>
</dbReference>
<name>A0A1X0R6G1_RHIZD</name>
<sequence>MNMNLCLYCEKQLLDESASFCSLACQINEASKPIHHILILFNRRNQFTLYRVSSLHYHSRIMALSDANTRNSSPCSLL</sequence>
<reference evidence="1" key="1">
    <citation type="journal article" date="2016" name="Proc. Natl. Acad. Sci. U.S.A.">
        <title>Lipid metabolic changes in an early divergent fungus govern the establishment of a mutualistic symbiosis with endobacteria.</title>
        <authorList>
            <person name="Lastovetsky O.A."/>
            <person name="Gaspar M.L."/>
            <person name="Mondo S.J."/>
            <person name="LaButti K.M."/>
            <person name="Sandor L."/>
            <person name="Grigoriev I.V."/>
            <person name="Henry S.A."/>
            <person name="Pawlowska T.E."/>
        </authorList>
    </citation>
    <scope>NUCLEOTIDE SEQUENCE [LARGE SCALE GENOMIC DNA]</scope>
    <source>
        <strain evidence="1">ATCC 52814</strain>
    </source>
</reference>
<dbReference type="VEuPathDB" id="FungiDB:BCV72DRAFT_108034"/>
<dbReference type="OrthoDB" id="2272123at2759"/>
<dbReference type="AlphaFoldDB" id="A0A1X0R6G1"/>
<dbReference type="EMBL" id="KV921903">
    <property type="protein sequence ID" value="ORE07508.1"/>
    <property type="molecule type" value="Genomic_DNA"/>
</dbReference>
<proteinExistence type="predicted"/>
<accession>A0A1X0R6G1</accession>
<organism evidence="1">
    <name type="scientific">Rhizopus microsporus var. microsporus</name>
    <dbReference type="NCBI Taxonomy" id="86635"/>
    <lineage>
        <taxon>Eukaryota</taxon>
        <taxon>Fungi</taxon>
        <taxon>Fungi incertae sedis</taxon>
        <taxon>Mucoromycota</taxon>
        <taxon>Mucoromycotina</taxon>
        <taxon>Mucoromycetes</taxon>
        <taxon>Mucorales</taxon>
        <taxon>Mucorineae</taxon>
        <taxon>Rhizopodaceae</taxon>
        <taxon>Rhizopus</taxon>
    </lineage>
</organism>
<evidence type="ECO:0000313" key="1">
    <source>
        <dbReference type="EMBL" id="ORE07508.1"/>
    </source>
</evidence>
<gene>
    <name evidence="1" type="ORF">BCV72DRAFT_108034</name>
</gene>